<protein>
    <recommendedName>
        <fullName evidence="9">Transcriptional regulatory protein</fullName>
    </recommendedName>
</protein>
<keyword evidence="3 10" id="KW-0597">Phosphoprotein</keyword>
<dbReference type="Proteomes" id="UP000561326">
    <property type="component" value="Unassembled WGS sequence"/>
</dbReference>
<dbReference type="PANTHER" id="PTHR45526">
    <property type="entry name" value="TRANSCRIPTIONAL REGULATORY PROTEIN DPIA"/>
    <property type="match status" value="1"/>
</dbReference>
<dbReference type="Gene3D" id="3.40.50.2300">
    <property type="match status" value="1"/>
</dbReference>
<dbReference type="GO" id="GO:0003677">
    <property type="term" value="F:DNA binding"/>
    <property type="evidence" value="ECO:0007669"/>
    <property type="project" value="UniProtKB-KW"/>
</dbReference>
<dbReference type="PIRSF" id="PIRSF006171">
    <property type="entry name" value="RR_citrat_malat"/>
    <property type="match status" value="1"/>
</dbReference>
<dbReference type="InterPro" id="IPR001789">
    <property type="entry name" value="Sig_transdc_resp-reg_receiver"/>
</dbReference>
<dbReference type="InterPro" id="IPR036390">
    <property type="entry name" value="WH_DNA-bd_sf"/>
</dbReference>
<sequence>MISVSKMINVLLVEDDPMVQEINSSFIERVEGFNVIGCARNGEEAIENVKQLAPHLVILDLYMPGKGGLEALRTIRQQELDVDVIAVTAANDRETVLRVMRLGAVDYIFKPFQFHRIQAALLRYKEHFRRNQSAVFSQSMFDTAREFTMFGNKQTNKKEDTETEYPKGIQAFTLQQVSDCLKGGAGEMSAEEIGQLIGMSRVTVRRYLEYLESVDKVKAYMVYGTVGRPMKMYTWLDEQKEQNV</sequence>
<evidence type="ECO:0000256" key="6">
    <source>
        <dbReference type="ARBA" id="ARBA00023125"/>
    </source>
</evidence>
<dbReference type="AlphaFoldDB" id="A0A848CTP0"/>
<evidence type="ECO:0000259" key="11">
    <source>
        <dbReference type="PROSITE" id="PS50110"/>
    </source>
</evidence>
<keyword evidence="6 9" id="KW-0238">DNA-binding</keyword>
<keyword evidence="2 9" id="KW-0963">Cytoplasm</keyword>
<evidence type="ECO:0000256" key="10">
    <source>
        <dbReference type="PROSITE-ProRule" id="PRU00169"/>
    </source>
</evidence>
<dbReference type="PROSITE" id="PS50110">
    <property type="entry name" value="RESPONSE_REGULATORY"/>
    <property type="match status" value="1"/>
</dbReference>
<dbReference type="EMBL" id="JABAGO010000015">
    <property type="protein sequence ID" value="NME98528.1"/>
    <property type="molecule type" value="Genomic_DNA"/>
</dbReference>
<feature type="domain" description="Response regulatory" evidence="11">
    <location>
        <begin position="9"/>
        <end position="125"/>
    </location>
</feature>
<dbReference type="GO" id="GO:0005737">
    <property type="term" value="C:cytoplasm"/>
    <property type="evidence" value="ECO:0007669"/>
    <property type="project" value="UniProtKB-SubCell"/>
</dbReference>
<comment type="caution">
    <text evidence="12">The sequence shown here is derived from an EMBL/GenBank/DDBJ whole genome shotgun (WGS) entry which is preliminary data.</text>
</comment>
<proteinExistence type="predicted"/>
<dbReference type="InterPro" id="IPR024187">
    <property type="entry name" value="Sig_transdc_resp-reg_cit/mal"/>
</dbReference>
<keyword evidence="4 9" id="KW-0902">Two-component regulatory system</keyword>
<dbReference type="OrthoDB" id="9759232at2"/>
<reference evidence="12 13" key="1">
    <citation type="submission" date="2020-04" db="EMBL/GenBank/DDBJ databases">
        <authorList>
            <person name="Hitch T.C.A."/>
            <person name="Wylensek D."/>
            <person name="Clavel T."/>
        </authorList>
    </citation>
    <scope>NUCLEOTIDE SEQUENCE [LARGE SCALE GENOMIC DNA]</scope>
    <source>
        <strain evidence="12 13">WB01_D5_05</strain>
    </source>
</reference>
<name>A0A848CTP0_ANEAE</name>
<dbReference type="SMART" id="SM00448">
    <property type="entry name" value="REC"/>
    <property type="match status" value="1"/>
</dbReference>
<dbReference type="PANTHER" id="PTHR45526:SF1">
    <property type="entry name" value="TRANSCRIPTIONAL REGULATORY PROTEIN DCUR-RELATED"/>
    <property type="match status" value="1"/>
</dbReference>
<accession>A0A848CTP0</accession>
<evidence type="ECO:0000256" key="1">
    <source>
        <dbReference type="ARBA" id="ARBA00004496"/>
    </source>
</evidence>
<dbReference type="GO" id="GO:0003700">
    <property type="term" value="F:DNA-binding transcription factor activity"/>
    <property type="evidence" value="ECO:0007669"/>
    <property type="project" value="InterPro"/>
</dbReference>
<feature type="modified residue" description="4-aspartylphosphate" evidence="10">
    <location>
        <position position="60"/>
    </location>
</feature>
<evidence type="ECO:0000256" key="5">
    <source>
        <dbReference type="ARBA" id="ARBA00023015"/>
    </source>
</evidence>
<keyword evidence="5 9" id="KW-0805">Transcription regulation</keyword>
<evidence type="ECO:0000313" key="12">
    <source>
        <dbReference type="EMBL" id="NME98528.1"/>
    </source>
</evidence>
<dbReference type="SUPFAM" id="SSF52172">
    <property type="entry name" value="CheY-like"/>
    <property type="match status" value="1"/>
</dbReference>
<evidence type="ECO:0000256" key="9">
    <source>
        <dbReference type="PIRNR" id="PIRNR006171"/>
    </source>
</evidence>
<dbReference type="SUPFAM" id="SSF46785">
    <property type="entry name" value="Winged helix' DNA-binding domain"/>
    <property type="match status" value="1"/>
</dbReference>
<gene>
    <name evidence="12" type="ORF">HF838_09675</name>
</gene>
<dbReference type="InterPro" id="IPR011006">
    <property type="entry name" value="CheY-like_superfamily"/>
</dbReference>
<comment type="subcellular location">
    <subcellularLocation>
        <location evidence="1 9">Cytoplasm</location>
    </subcellularLocation>
</comment>
<dbReference type="InterPro" id="IPR051271">
    <property type="entry name" value="2C-system_Tx_regulators"/>
</dbReference>
<dbReference type="CDD" id="cd19925">
    <property type="entry name" value="REC_citrate_TCS"/>
    <property type="match status" value="1"/>
</dbReference>
<evidence type="ECO:0000256" key="4">
    <source>
        <dbReference type="ARBA" id="ARBA00023012"/>
    </source>
</evidence>
<dbReference type="InterPro" id="IPR048714">
    <property type="entry name" value="DpiA-like_HTH"/>
</dbReference>
<dbReference type="GO" id="GO:0000156">
    <property type="term" value="F:phosphorelay response regulator activity"/>
    <property type="evidence" value="ECO:0007669"/>
    <property type="project" value="TreeGrafter"/>
</dbReference>
<evidence type="ECO:0000256" key="8">
    <source>
        <dbReference type="ARBA" id="ARBA00023163"/>
    </source>
</evidence>
<dbReference type="Pfam" id="PF20714">
    <property type="entry name" value="HTH_64"/>
    <property type="match status" value="1"/>
</dbReference>
<evidence type="ECO:0000313" key="13">
    <source>
        <dbReference type="Proteomes" id="UP000561326"/>
    </source>
</evidence>
<evidence type="ECO:0000256" key="2">
    <source>
        <dbReference type="ARBA" id="ARBA00022490"/>
    </source>
</evidence>
<keyword evidence="8 9" id="KW-0804">Transcription</keyword>
<evidence type="ECO:0000256" key="7">
    <source>
        <dbReference type="ARBA" id="ARBA00023159"/>
    </source>
</evidence>
<organism evidence="12 13">
    <name type="scientific">Aneurinibacillus aneurinilyticus</name>
    <name type="common">Bacillus aneurinolyticus</name>
    <dbReference type="NCBI Taxonomy" id="1391"/>
    <lineage>
        <taxon>Bacteria</taxon>
        <taxon>Bacillati</taxon>
        <taxon>Bacillota</taxon>
        <taxon>Bacilli</taxon>
        <taxon>Bacillales</taxon>
        <taxon>Paenibacillaceae</taxon>
        <taxon>Aneurinibacillus group</taxon>
        <taxon>Aneurinibacillus</taxon>
    </lineage>
</organism>
<dbReference type="Pfam" id="PF00072">
    <property type="entry name" value="Response_reg"/>
    <property type="match status" value="1"/>
</dbReference>
<keyword evidence="7 9" id="KW-0010">Activator</keyword>
<evidence type="ECO:0000256" key="3">
    <source>
        <dbReference type="ARBA" id="ARBA00022553"/>
    </source>
</evidence>